<dbReference type="Pfam" id="PF00271">
    <property type="entry name" value="Helicase_C"/>
    <property type="match status" value="1"/>
</dbReference>
<dbReference type="GO" id="GO:0006281">
    <property type="term" value="P:DNA repair"/>
    <property type="evidence" value="ECO:0007669"/>
    <property type="project" value="UniProtKB-KW"/>
</dbReference>
<dbReference type="GO" id="GO:0006310">
    <property type="term" value="P:DNA recombination"/>
    <property type="evidence" value="ECO:0007669"/>
    <property type="project" value="UniProtKB-UniRule"/>
</dbReference>
<accession>A0A846TV49</accession>
<dbReference type="Pfam" id="PF16124">
    <property type="entry name" value="RecQ_Zn_bind"/>
    <property type="match status" value="1"/>
</dbReference>
<dbReference type="Pfam" id="PF00570">
    <property type="entry name" value="HRDC"/>
    <property type="match status" value="1"/>
</dbReference>
<feature type="domain" description="Helicase ATP-binding" evidence="19">
    <location>
        <begin position="33"/>
        <end position="201"/>
    </location>
</feature>
<keyword evidence="11" id="KW-0238">DNA-binding</keyword>
<comment type="catalytic activity">
    <reaction evidence="15">
        <text>Couples ATP hydrolysis with the unwinding of duplex DNA by translocating in the 3'-5' direction.</text>
        <dbReference type="EC" id="5.6.2.4"/>
    </reaction>
</comment>
<proteinExistence type="inferred from homology"/>
<dbReference type="GO" id="GO:0030894">
    <property type="term" value="C:replisome"/>
    <property type="evidence" value="ECO:0007669"/>
    <property type="project" value="TreeGrafter"/>
</dbReference>
<keyword evidence="6" id="KW-0227">DNA damage</keyword>
<evidence type="ECO:0000256" key="9">
    <source>
        <dbReference type="ARBA" id="ARBA00022833"/>
    </source>
</evidence>
<evidence type="ECO:0000259" key="19">
    <source>
        <dbReference type="PROSITE" id="PS51192"/>
    </source>
</evidence>
<comment type="cofactor">
    <cofactor evidence="1">
        <name>Mg(2+)</name>
        <dbReference type="ChEBI" id="CHEBI:18420"/>
    </cofactor>
</comment>
<dbReference type="GO" id="GO:0006260">
    <property type="term" value="P:DNA replication"/>
    <property type="evidence" value="ECO:0007669"/>
    <property type="project" value="InterPro"/>
</dbReference>
<dbReference type="SMART" id="SM00341">
    <property type="entry name" value="HRDC"/>
    <property type="match status" value="1"/>
</dbReference>
<dbReference type="InterPro" id="IPR004589">
    <property type="entry name" value="DNA_helicase_ATP-dep_RecQ"/>
</dbReference>
<dbReference type="PROSITE" id="PS51192">
    <property type="entry name" value="HELICASE_ATP_BIND_1"/>
    <property type="match status" value="1"/>
</dbReference>
<feature type="compositionally biased region" description="Low complexity" evidence="17">
    <location>
        <begin position="523"/>
        <end position="542"/>
    </location>
</feature>
<dbReference type="SMART" id="SM00956">
    <property type="entry name" value="RQC"/>
    <property type="match status" value="1"/>
</dbReference>
<dbReference type="SUPFAM" id="SSF52540">
    <property type="entry name" value="P-loop containing nucleoside triphosphate hydrolases"/>
    <property type="match status" value="2"/>
</dbReference>
<dbReference type="InterPro" id="IPR032284">
    <property type="entry name" value="RecQ_Zn-bd"/>
</dbReference>
<dbReference type="GO" id="GO:0043590">
    <property type="term" value="C:bacterial nucleoid"/>
    <property type="evidence" value="ECO:0007669"/>
    <property type="project" value="TreeGrafter"/>
</dbReference>
<dbReference type="Pfam" id="PF00270">
    <property type="entry name" value="DEAD"/>
    <property type="match status" value="1"/>
</dbReference>
<evidence type="ECO:0000259" key="18">
    <source>
        <dbReference type="PROSITE" id="PS50967"/>
    </source>
</evidence>
<evidence type="ECO:0000256" key="2">
    <source>
        <dbReference type="ARBA" id="ARBA00001947"/>
    </source>
</evidence>
<dbReference type="CDD" id="cd18794">
    <property type="entry name" value="SF2_C_RecQ"/>
    <property type="match status" value="1"/>
</dbReference>
<dbReference type="InterPro" id="IPR001650">
    <property type="entry name" value="Helicase_C-like"/>
</dbReference>
<dbReference type="PROSITE" id="PS51194">
    <property type="entry name" value="HELICASE_CTER"/>
    <property type="match status" value="1"/>
</dbReference>
<dbReference type="InterPro" id="IPR014001">
    <property type="entry name" value="Helicase_ATP-bd"/>
</dbReference>
<dbReference type="GO" id="GO:0009378">
    <property type="term" value="F:four-way junction helicase activity"/>
    <property type="evidence" value="ECO:0007669"/>
    <property type="project" value="TreeGrafter"/>
</dbReference>
<sequence length="613" mass="67034">MTSQTSAPAATPLGVLQEVFGFESFRGDQERIVEHVTGGGDAVVLMPTGGGKSLCYQIPALVREGAGIVISPLIALMQNQVDALAAVGVKAAFLNSTLDADQAAQVEGDLLNGDLDLLYMAPERLVQPRTLDLLSHANLALFAIDEAHCVSQWGHDFRKDYLGLSVLAERFPGVPRIALTATATQATHQEITERLSLGAAEHFVASFDRPNIQYRIVEKDNARSQLLSLIRAEHARDSGIVYCLSRRSVEQAAEALRKEGLDAMAYHAGLSESERAERQTRFLQEDGVVMVATIAFGMGIDKPDVRFVAHLDLPKSVEGYYQETGRAGRDGLPATAWLAYGLHDVVQLRRMIDQSEATETHLRGQRAHLDAMLALCESLTCRRVQILQYFGQQAEPCGNCDNCLTPPTGWDATVPAQKLLSALIRLDRERNQHFGAGQVIHVLRGKVNDRSTASRHDQLSVWGVGADLSETEWRSVIRQLLARNVITTYGEYGTLGLAPGATPVLRGQATLELRRTARKKRGSPTGRRSSTTTTSSLTPQQSSLFESLREWRAHQAREQKVPAYVIFPDATLISIAQVAPTAVHELRGISGIGAKKLERYGESVVEIVRGPWA</sequence>
<dbReference type="SUPFAM" id="SSF47819">
    <property type="entry name" value="HRDC-like"/>
    <property type="match status" value="1"/>
</dbReference>
<dbReference type="InterPro" id="IPR011545">
    <property type="entry name" value="DEAD/DEAH_box_helicase_dom"/>
</dbReference>
<dbReference type="InterPro" id="IPR018982">
    <property type="entry name" value="RQC_domain"/>
</dbReference>
<dbReference type="InterPro" id="IPR006293">
    <property type="entry name" value="DNA_helicase_ATP-dep_RecQ_bac"/>
</dbReference>
<dbReference type="PANTHER" id="PTHR13710">
    <property type="entry name" value="DNA HELICASE RECQ FAMILY MEMBER"/>
    <property type="match status" value="1"/>
</dbReference>
<keyword evidence="10" id="KW-0067">ATP-binding</keyword>
<keyword evidence="4" id="KW-0479">Metal-binding</keyword>
<dbReference type="InterPro" id="IPR044876">
    <property type="entry name" value="HRDC_dom_sf"/>
</dbReference>
<gene>
    <name evidence="21" type="primary">recQ</name>
    <name evidence="21" type="ORF">GTW58_12630</name>
</gene>
<evidence type="ECO:0000256" key="17">
    <source>
        <dbReference type="SAM" id="MobiDB-lite"/>
    </source>
</evidence>
<dbReference type="NCBIfam" id="TIGR00614">
    <property type="entry name" value="recQ_fam"/>
    <property type="match status" value="1"/>
</dbReference>
<keyword evidence="12" id="KW-0233">DNA recombination</keyword>
<dbReference type="CDD" id="cd17920">
    <property type="entry name" value="DEXHc_RecQ"/>
    <property type="match status" value="1"/>
</dbReference>
<dbReference type="FunFam" id="3.40.50.300:FF:000296">
    <property type="entry name" value="ATP-dependent DNA helicase RecQ"/>
    <property type="match status" value="1"/>
</dbReference>
<evidence type="ECO:0000256" key="10">
    <source>
        <dbReference type="ARBA" id="ARBA00022840"/>
    </source>
</evidence>
<evidence type="ECO:0000256" key="4">
    <source>
        <dbReference type="ARBA" id="ARBA00022723"/>
    </source>
</evidence>
<dbReference type="GO" id="GO:0046872">
    <property type="term" value="F:metal ion binding"/>
    <property type="evidence" value="ECO:0007669"/>
    <property type="project" value="UniProtKB-KW"/>
</dbReference>
<protein>
    <recommendedName>
        <fullName evidence="16">DNA helicase RecQ</fullName>
        <ecNumber evidence="16">5.6.2.4</ecNumber>
    </recommendedName>
</protein>
<dbReference type="SMART" id="SM00487">
    <property type="entry name" value="DEXDc"/>
    <property type="match status" value="1"/>
</dbReference>
<keyword evidence="13" id="KW-0234">DNA repair</keyword>
<feature type="domain" description="HRDC" evidence="18">
    <location>
        <begin position="538"/>
        <end position="613"/>
    </location>
</feature>
<evidence type="ECO:0000256" key="7">
    <source>
        <dbReference type="ARBA" id="ARBA00022801"/>
    </source>
</evidence>
<organism evidence="21 22">
    <name type="scientific">Kocuria subflava</name>
    <dbReference type="NCBI Taxonomy" id="1736139"/>
    <lineage>
        <taxon>Bacteria</taxon>
        <taxon>Bacillati</taxon>
        <taxon>Actinomycetota</taxon>
        <taxon>Actinomycetes</taxon>
        <taxon>Micrococcales</taxon>
        <taxon>Micrococcaceae</taxon>
        <taxon>Kocuria</taxon>
    </lineage>
</organism>
<dbReference type="InterPro" id="IPR027417">
    <property type="entry name" value="P-loop_NTPase"/>
</dbReference>
<dbReference type="GO" id="GO:0005737">
    <property type="term" value="C:cytoplasm"/>
    <property type="evidence" value="ECO:0007669"/>
    <property type="project" value="TreeGrafter"/>
</dbReference>
<dbReference type="PROSITE" id="PS50967">
    <property type="entry name" value="HRDC"/>
    <property type="match status" value="1"/>
</dbReference>
<comment type="similarity">
    <text evidence="3">Belongs to the helicase family. RecQ subfamily.</text>
</comment>
<evidence type="ECO:0000259" key="20">
    <source>
        <dbReference type="PROSITE" id="PS51194"/>
    </source>
</evidence>
<dbReference type="GO" id="GO:0043138">
    <property type="term" value="F:3'-5' DNA helicase activity"/>
    <property type="evidence" value="ECO:0007669"/>
    <property type="project" value="UniProtKB-EC"/>
</dbReference>
<dbReference type="AlphaFoldDB" id="A0A846TV49"/>
<dbReference type="Gene3D" id="3.40.50.300">
    <property type="entry name" value="P-loop containing nucleotide triphosphate hydrolases"/>
    <property type="match status" value="2"/>
</dbReference>
<keyword evidence="14" id="KW-0413">Isomerase</keyword>
<dbReference type="Pfam" id="PF09382">
    <property type="entry name" value="RQC"/>
    <property type="match status" value="1"/>
</dbReference>
<dbReference type="GO" id="GO:0005524">
    <property type="term" value="F:ATP binding"/>
    <property type="evidence" value="ECO:0007669"/>
    <property type="project" value="UniProtKB-KW"/>
</dbReference>
<evidence type="ECO:0000313" key="22">
    <source>
        <dbReference type="Proteomes" id="UP000521379"/>
    </source>
</evidence>
<dbReference type="InterPro" id="IPR002121">
    <property type="entry name" value="HRDC_dom"/>
</dbReference>
<comment type="caution">
    <text evidence="21">The sequence shown here is derived from an EMBL/GenBank/DDBJ whole genome shotgun (WGS) entry which is preliminary data.</text>
</comment>
<dbReference type="SMART" id="SM00490">
    <property type="entry name" value="HELICc"/>
    <property type="match status" value="1"/>
</dbReference>
<dbReference type="GO" id="GO:0003677">
    <property type="term" value="F:DNA binding"/>
    <property type="evidence" value="ECO:0007669"/>
    <property type="project" value="UniProtKB-KW"/>
</dbReference>
<dbReference type="EC" id="5.6.2.4" evidence="16"/>
<dbReference type="NCBIfam" id="TIGR01389">
    <property type="entry name" value="recQ"/>
    <property type="match status" value="1"/>
</dbReference>
<dbReference type="FunFam" id="3.40.50.300:FF:000156">
    <property type="entry name" value="ATP-dependent DNA helicase recQ"/>
    <property type="match status" value="1"/>
</dbReference>
<dbReference type="Gene3D" id="1.10.10.10">
    <property type="entry name" value="Winged helix-like DNA-binding domain superfamily/Winged helix DNA-binding domain"/>
    <property type="match status" value="1"/>
</dbReference>
<evidence type="ECO:0000256" key="16">
    <source>
        <dbReference type="NCBIfam" id="TIGR01389"/>
    </source>
</evidence>
<evidence type="ECO:0000256" key="1">
    <source>
        <dbReference type="ARBA" id="ARBA00001946"/>
    </source>
</evidence>
<keyword evidence="8 21" id="KW-0347">Helicase</keyword>
<dbReference type="GO" id="GO:0016787">
    <property type="term" value="F:hydrolase activity"/>
    <property type="evidence" value="ECO:0007669"/>
    <property type="project" value="UniProtKB-KW"/>
</dbReference>
<keyword evidence="9" id="KW-0862">Zinc</keyword>
<dbReference type="EMBL" id="JAAVUN010000049">
    <property type="protein sequence ID" value="NKE10749.1"/>
    <property type="molecule type" value="Genomic_DNA"/>
</dbReference>
<dbReference type="RefSeq" id="WP_119933783.1">
    <property type="nucleotide sequence ID" value="NZ_JAAVUN010000049.1"/>
</dbReference>
<dbReference type="Gene3D" id="1.10.150.80">
    <property type="entry name" value="HRDC domain"/>
    <property type="match status" value="1"/>
</dbReference>
<keyword evidence="5" id="KW-0547">Nucleotide-binding</keyword>
<name>A0A846TV49_9MICC</name>
<evidence type="ECO:0000256" key="15">
    <source>
        <dbReference type="ARBA" id="ARBA00034617"/>
    </source>
</evidence>
<evidence type="ECO:0000256" key="5">
    <source>
        <dbReference type="ARBA" id="ARBA00022741"/>
    </source>
</evidence>
<feature type="region of interest" description="Disordered" evidence="17">
    <location>
        <begin position="514"/>
        <end position="542"/>
    </location>
</feature>
<evidence type="ECO:0000313" key="21">
    <source>
        <dbReference type="EMBL" id="NKE10749.1"/>
    </source>
</evidence>
<dbReference type="InterPro" id="IPR010997">
    <property type="entry name" value="HRDC-like_sf"/>
</dbReference>
<dbReference type="GO" id="GO:0009432">
    <property type="term" value="P:SOS response"/>
    <property type="evidence" value="ECO:0007669"/>
    <property type="project" value="UniProtKB-UniRule"/>
</dbReference>
<dbReference type="PANTHER" id="PTHR13710:SF105">
    <property type="entry name" value="ATP-DEPENDENT DNA HELICASE Q1"/>
    <property type="match status" value="1"/>
</dbReference>
<evidence type="ECO:0000256" key="11">
    <source>
        <dbReference type="ARBA" id="ARBA00023125"/>
    </source>
</evidence>
<dbReference type="Proteomes" id="UP000521379">
    <property type="component" value="Unassembled WGS sequence"/>
</dbReference>
<evidence type="ECO:0000256" key="14">
    <source>
        <dbReference type="ARBA" id="ARBA00023235"/>
    </source>
</evidence>
<evidence type="ECO:0000256" key="6">
    <source>
        <dbReference type="ARBA" id="ARBA00022763"/>
    </source>
</evidence>
<keyword evidence="22" id="KW-1185">Reference proteome</keyword>
<evidence type="ECO:0000256" key="12">
    <source>
        <dbReference type="ARBA" id="ARBA00023172"/>
    </source>
</evidence>
<evidence type="ECO:0000256" key="3">
    <source>
        <dbReference type="ARBA" id="ARBA00005446"/>
    </source>
</evidence>
<evidence type="ECO:0000256" key="8">
    <source>
        <dbReference type="ARBA" id="ARBA00022806"/>
    </source>
</evidence>
<comment type="cofactor">
    <cofactor evidence="2">
        <name>Zn(2+)</name>
        <dbReference type="ChEBI" id="CHEBI:29105"/>
    </cofactor>
</comment>
<keyword evidence="7 21" id="KW-0378">Hydrolase</keyword>
<reference evidence="21 22" key="1">
    <citation type="submission" date="2020-02" db="EMBL/GenBank/DDBJ databases">
        <authorList>
            <person name="Sun Q."/>
        </authorList>
    </citation>
    <scope>NUCLEOTIDE SEQUENCE [LARGE SCALE GENOMIC DNA]</scope>
    <source>
        <strain evidence="21 22">YIM 13062</strain>
    </source>
</reference>
<feature type="domain" description="Helicase C-terminal" evidence="20">
    <location>
        <begin position="222"/>
        <end position="373"/>
    </location>
</feature>
<evidence type="ECO:0000256" key="13">
    <source>
        <dbReference type="ARBA" id="ARBA00023204"/>
    </source>
</evidence>
<dbReference type="InterPro" id="IPR036388">
    <property type="entry name" value="WH-like_DNA-bd_sf"/>
</dbReference>